<dbReference type="EMBL" id="JAQQPM010000003">
    <property type="protein sequence ID" value="KAK2069763.1"/>
    <property type="molecule type" value="Genomic_DNA"/>
</dbReference>
<protein>
    <submittedName>
        <fullName evidence="1">Uncharacterized protein</fullName>
    </submittedName>
</protein>
<sequence length="75" mass="8094">MRLGSSRAELDLHRRCLADASHSPMTQGTGTAASALPGFTAETLQDVQRKSSRACLLSNEEPRLILEVMGRGQIV</sequence>
<proteinExistence type="predicted"/>
<evidence type="ECO:0000313" key="2">
    <source>
        <dbReference type="Proteomes" id="UP001217918"/>
    </source>
</evidence>
<evidence type="ECO:0000313" key="1">
    <source>
        <dbReference type="EMBL" id="KAK2069763.1"/>
    </source>
</evidence>
<name>A0AAD9I2I4_9PEZI</name>
<gene>
    <name evidence="1" type="ORF">P8C59_004317</name>
</gene>
<keyword evidence="2" id="KW-1185">Reference proteome</keyword>
<dbReference type="AlphaFoldDB" id="A0AAD9I2I4"/>
<dbReference type="Proteomes" id="UP001217918">
    <property type="component" value="Unassembled WGS sequence"/>
</dbReference>
<accession>A0AAD9I2I4</accession>
<reference evidence="1" key="1">
    <citation type="journal article" date="2023" name="Mol. Plant Microbe Interact.">
        <title>Elucidating the Obligate Nature and Biological Capacity of an Invasive Fungal Corn Pathogen.</title>
        <authorList>
            <person name="MacCready J.S."/>
            <person name="Roggenkamp E.M."/>
            <person name="Gdanetz K."/>
            <person name="Chilvers M.I."/>
        </authorList>
    </citation>
    <scope>NUCLEOTIDE SEQUENCE</scope>
    <source>
        <strain evidence="1">PM02</strain>
    </source>
</reference>
<organism evidence="1 2">
    <name type="scientific">Phyllachora maydis</name>
    <dbReference type="NCBI Taxonomy" id="1825666"/>
    <lineage>
        <taxon>Eukaryota</taxon>
        <taxon>Fungi</taxon>
        <taxon>Dikarya</taxon>
        <taxon>Ascomycota</taxon>
        <taxon>Pezizomycotina</taxon>
        <taxon>Sordariomycetes</taxon>
        <taxon>Sordariomycetidae</taxon>
        <taxon>Phyllachorales</taxon>
        <taxon>Phyllachoraceae</taxon>
        <taxon>Phyllachora</taxon>
    </lineage>
</organism>
<comment type="caution">
    <text evidence="1">The sequence shown here is derived from an EMBL/GenBank/DDBJ whole genome shotgun (WGS) entry which is preliminary data.</text>
</comment>